<dbReference type="InterPro" id="IPR036259">
    <property type="entry name" value="MFS_trans_sf"/>
</dbReference>
<feature type="transmembrane region" description="Helical" evidence="1">
    <location>
        <begin position="334"/>
        <end position="354"/>
    </location>
</feature>
<sequence length="508" mass="54955">MFGIRFSRWYLFVAAFAVQVCLSCIYAWSVLNQPVDFAIYGDATKGRAVNTFYICLGVSGITTAALGPIIERRGPRWAVSVGSTLFLIGHTITGIGCHYKCITCVYVGYGVINAIGMAMCYISTVSTLQKWFPDYRGTAAGFAVAGSGAGAAIWSKVYLPTINAVGLPWMFVLLGSIMSAIMYASTIAMRVPPPDFTVNGLNIHGDCVELNDALDEKLDDTYSALQTPKAGETANFDATVSKLPANLLSLKQAVLTPDFVFINLMVFANQLFGVIVLSRLSSMCTDLFGKSATTASDIVSINSAFNCCGRLVFSSISDLLVKCFSVEKAFARKVIYFFTLGAQIIVIGSLPTVIRRGDFSYFVIEMFVLTSCYGGGLGTIPALITDMFGAFNVGPMHGIVFLSVSIGAVIGGLTFNFSYRDMIDDGMSTSEAYIDNILVILVIVCIGFAMLFLVRTNESDRFEPGYHYSVCGKRVLSIPAKEKFAAVRYQETAEVEASVAEKLHDHAV</sequence>
<feature type="transmembrane region" description="Helical" evidence="1">
    <location>
        <begin position="396"/>
        <end position="417"/>
    </location>
</feature>
<feature type="transmembrane region" description="Helical" evidence="1">
    <location>
        <begin position="360"/>
        <end position="384"/>
    </location>
</feature>
<feature type="transmembrane region" description="Helical" evidence="1">
    <location>
        <begin position="437"/>
        <end position="454"/>
    </location>
</feature>
<accession>A0AAV1VH22</accession>
<organism evidence="2 3">
    <name type="scientific">Peronospora matthiolae</name>
    <dbReference type="NCBI Taxonomy" id="2874970"/>
    <lineage>
        <taxon>Eukaryota</taxon>
        <taxon>Sar</taxon>
        <taxon>Stramenopiles</taxon>
        <taxon>Oomycota</taxon>
        <taxon>Peronosporomycetes</taxon>
        <taxon>Peronosporales</taxon>
        <taxon>Peronosporaceae</taxon>
        <taxon>Peronospora</taxon>
    </lineage>
</organism>
<dbReference type="Proteomes" id="UP001162060">
    <property type="component" value="Unassembled WGS sequence"/>
</dbReference>
<keyword evidence="1" id="KW-1133">Transmembrane helix</keyword>
<dbReference type="EMBL" id="CAKLBY020000339">
    <property type="protein sequence ID" value="CAK7945965.1"/>
    <property type="molecule type" value="Genomic_DNA"/>
</dbReference>
<dbReference type="SUPFAM" id="SSF103473">
    <property type="entry name" value="MFS general substrate transporter"/>
    <property type="match status" value="1"/>
</dbReference>
<dbReference type="InterPro" id="IPR011701">
    <property type="entry name" value="MFS"/>
</dbReference>
<evidence type="ECO:0000313" key="3">
    <source>
        <dbReference type="Proteomes" id="UP001162060"/>
    </source>
</evidence>
<comment type="caution">
    <text evidence="2">The sequence shown here is derived from an EMBL/GenBank/DDBJ whole genome shotgun (WGS) entry which is preliminary data.</text>
</comment>
<dbReference type="Pfam" id="PF07690">
    <property type="entry name" value="MFS_1"/>
    <property type="match status" value="1"/>
</dbReference>
<dbReference type="GO" id="GO:0022857">
    <property type="term" value="F:transmembrane transporter activity"/>
    <property type="evidence" value="ECO:0007669"/>
    <property type="project" value="InterPro"/>
</dbReference>
<feature type="transmembrane region" description="Helical" evidence="1">
    <location>
        <begin position="51"/>
        <end position="70"/>
    </location>
</feature>
<proteinExistence type="predicted"/>
<feature type="transmembrane region" description="Helical" evidence="1">
    <location>
        <begin position="9"/>
        <end position="31"/>
    </location>
</feature>
<reference evidence="2" key="1">
    <citation type="submission" date="2024-01" db="EMBL/GenBank/DDBJ databases">
        <authorList>
            <person name="Webb A."/>
        </authorList>
    </citation>
    <scope>NUCLEOTIDE SEQUENCE</scope>
    <source>
        <strain evidence="2">Pm1</strain>
    </source>
</reference>
<evidence type="ECO:0000313" key="2">
    <source>
        <dbReference type="EMBL" id="CAK7945965.1"/>
    </source>
</evidence>
<gene>
    <name evidence="2" type="ORF">PM001_LOCUS31115</name>
</gene>
<dbReference type="PANTHER" id="PTHR11360">
    <property type="entry name" value="MONOCARBOXYLATE TRANSPORTER"/>
    <property type="match status" value="1"/>
</dbReference>
<feature type="transmembrane region" description="Helical" evidence="1">
    <location>
        <begin position="140"/>
        <end position="159"/>
    </location>
</feature>
<feature type="transmembrane region" description="Helical" evidence="1">
    <location>
        <begin position="107"/>
        <end position="128"/>
    </location>
</feature>
<dbReference type="Gene3D" id="1.20.1250.20">
    <property type="entry name" value="MFS general substrate transporter like domains"/>
    <property type="match status" value="2"/>
</dbReference>
<dbReference type="InterPro" id="IPR050327">
    <property type="entry name" value="Proton-linked_MCT"/>
</dbReference>
<dbReference type="AlphaFoldDB" id="A0AAV1VH22"/>
<feature type="transmembrane region" description="Helical" evidence="1">
    <location>
        <begin position="77"/>
        <end position="95"/>
    </location>
</feature>
<dbReference type="PANTHER" id="PTHR11360:SF317">
    <property type="entry name" value="MAJOR FACILITATOR SUPERFAMILY (MFS) PROFILE DOMAIN-CONTAINING PROTEIN-RELATED"/>
    <property type="match status" value="1"/>
</dbReference>
<feature type="transmembrane region" description="Helical" evidence="1">
    <location>
        <begin position="165"/>
        <end position="184"/>
    </location>
</feature>
<keyword evidence="1" id="KW-0472">Membrane</keyword>
<name>A0AAV1VH22_9STRA</name>
<keyword evidence="1" id="KW-0812">Transmembrane</keyword>
<evidence type="ECO:0000256" key="1">
    <source>
        <dbReference type="SAM" id="Phobius"/>
    </source>
</evidence>
<protein>
    <recommendedName>
        <fullName evidence="4">Major Facilitator Superfamily (MFS)</fullName>
    </recommendedName>
</protein>
<evidence type="ECO:0008006" key="4">
    <source>
        <dbReference type="Google" id="ProtNLM"/>
    </source>
</evidence>